<keyword evidence="2" id="KW-0378">Hydrolase</keyword>
<evidence type="ECO:0000313" key="3">
    <source>
        <dbReference type="Proteomes" id="UP000464865"/>
    </source>
</evidence>
<keyword evidence="2" id="KW-0614">Plasmid</keyword>
<dbReference type="EMBL" id="CP048640">
    <property type="protein sequence ID" value="QIB41672.1"/>
    <property type="molecule type" value="Genomic_DNA"/>
</dbReference>
<dbReference type="AlphaFoldDB" id="A0A7L5BS00"/>
<gene>
    <name evidence="2" type="ORF">G3A56_28315</name>
</gene>
<keyword evidence="3" id="KW-1185">Reference proteome</keyword>
<organism evidence="2 3">
    <name type="scientific">Rhizobium oryzihabitans</name>
    <dbReference type="NCBI Taxonomy" id="2267833"/>
    <lineage>
        <taxon>Bacteria</taxon>
        <taxon>Pseudomonadati</taxon>
        <taxon>Pseudomonadota</taxon>
        <taxon>Alphaproteobacteria</taxon>
        <taxon>Hyphomicrobiales</taxon>
        <taxon>Rhizobiaceae</taxon>
        <taxon>Rhizobium/Agrobacterium group</taxon>
        <taxon>Rhizobium</taxon>
    </lineage>
</organism>
<dbReference type="KEGG" id="roy:G3A56_28315"/>
<dbReference type="Gene3D" id="3.60.15.10">
    <property type="entry name" value="Ribonuclease Z/Hydroxyacylglutathione hydrolase-like"/>
    <property type="match status" value="1"/>
</dbReference>
<feature type="domain" description="Metallo-beta-lactamase" evidence="1">
    <location>
        <begin position="35"/>
        <end position="90"/>
    </location>
</feature>
<geneLocation type="plasmid" evidence="2 3">
    <name>p8</name>
</geneLocation>
<dbReference type="GO" id="GO:0016787">
    <property type="term" value="F:hydrolase activity"/>
    <property type="evidence" value="ECO:0007669"/>
    <property type="project" value="UniProtKB-KW"/>
</dbReference>
<dbReference type="InterPro" id="IPR052159">
    <property type="entry name" value="Competence_DNA_uptake"/>
</dbReference>
<dbReference type="Proteomes" id="UP000464865">
    <property type="component" value="Plasmid p8"/>
</dbReference>
<protein>
    <submittedName>
        <fullName evidence="2">MBL fold metallo-hydrolase</fullName>
    </submittedName>
</protein>
<sequence>MADFYELDFLEVHTSKSGDAIAIRYERWGQTSIHVVDAGYAATGDALVTHIRQHYGNPDKIDHVVVTHPDQDHAEGIIKILENFEVGTLWMNRPWVHAADMIHYFPTCNSIPHLESRLHRLYPYLDDIEKLAIKQGVDIRDAFQGATIGAFTVLAPSRQRFIELVAHSDRTPEVIEEARGINWFGLDALVEVAKKAIAYIQMGWGEEKFSPEATSNENEMSIVQFAHLNNDKILLTADAGREGMDEAADYAPLAGLTLPGINRFQTPHHGSRRNVSTEILDRWLGERLDSPPEEDKGQFTAIISAAREDPSHPRKATIRGLRHRGARVLSTGDGRGTKRIYRNAPERQGWSAAISLPYPDTQED</sequence>
<dbReference type="RefSeq" id="WP_164057035.1">
    <property type="nucleotide sequence ID" value="NZ_CP048640.1"/>
</dbReference>
<dbReference type="PANTHER" id="PTHR30619">
    <property type="entry name" value="DNA INTERNALIZATION/COMPETENCE PROTEIN COMEC/REC2"/>
    <property type="match status" value="1"/>
</dbReference>
<proteinExistence type="predicted"/>
<dbReference type="Pfam" id="PF00753">
    <property type="entry name" value="Lactamase_B"/>
    <property type="match status" value="1"/>
</dbReference>
<accession>A0A7L5BS00</accession>
<dbReference type="PANTHER" id="PTHR30619:SF1">
    <property type="entry name" value="RECOMBINATION PROTEIN 2"/>
    <property type="match status" value="1"/>
</dbReference>
<evidence type="ECO:0000259" key="1">
    <source>
        <dbReference type="Pfam" id="PF00753"/>
    </source>
</evidence>
<name>A0A7L5BS00_9HYPH</name>
<dbReference type="SUPFAM" id="SSF56281">
    <property type="entry name" value="Metallo-hydrolase/oxidoreductase"/>
    <property type="match status" value="1"/>
</dbReference>
<dbReference type="InterPro" id="IPR036866">
    <property type="entry name" value="RibonucZ/Hydroxyglut_hydro"/>
</dbReference>
<dbReference type="InterPro" id="IPR001279">
    <property type="entry name" value="Metallo-B-lactamas"/>
</dbReference>
<reference evidence="2 3" key="1">
    <citation type="submission" date="2020-02" db="EMBL/GenBank/DDBJ databases">
        <title>Plant-Promoting Endophytic Bacterium Rhizobium oryzihabitans sp. nov., Isolated from the Root of Rice.</title>
        <authorList>
            <person name="zhao J."/>
            <person name="Zhang G."/>
        </authorList>
    </citation>
    <scope>NUCLEOTIDE SEQUENCE [LARGE SCALE GENOMIC DNA]</scope>
    <source>
        <strain evidence="2 3">M15</strain>
        <plasmid evidence="2 3">p8</plasmid>
    </source>
</reference>
<evidence type="ECO:0000313" key="2">
    <source>
        <dbReference type="EMBL" id="QIB41672.1"/>
    </source>
</evidence>